<proteinExistence type="inferred from homology"/>
<keyword evidence="3" id="KW-1185">Reference proteome</keyword>
<gene>
    <name evidence="2" type="primary">yaaA</name>
    <name evidence="2" type="ORF">AAG747_12250</name>
</gene>
<evidence type="ECO:0000256" key="1">
    <source>
        <dbReference type="HAMAP-Rule" id="MF_00652"/>
    </source>
</evidence>
<reference evidence="2 3" key="1">
    <citation type="submission" date="2024-04" db="EMBL/GenBank/DDBJ databases">
        <title>Novel genus in family Flammeovirgaceae.</title>
        <authorList>
            <person name="Nguyen T.H."/>
            <person name="Vuong T.Q."/>
            <person name="Le H."/>
            <person name="Kim S.-G."/>
        </authorList>
    </citation>
    <scope>NUCLEOTIDE SEQUENCE [LARGE SCALE GENOMIC DNA]</scope>
    <source>
        <strain evidence="2 3">JCM 23209</strain>
    </source>
</reference>
<organism evidence="2 3">
    <name type="scientific">Rapidithrix thailandica</name>
    <dbReference type="NCBI Taxonomy" id="413964"/>
    <lineage>
        <taxon>Bacteria</taxon>
        <taxon>Pseudomonadati</taxon>
        <taxon>Bacteroidota</taxon>
        <taxon>Cytophagia</taxon>
        <taxon>Cytophagales</taxon>
        <taxon>Flammeovirgaceae</taxon>
        <taxon>Rapidithrix</taxon>
    </lineage>
</organism>
<dbReference type="RefSeq" id="WP_346821464.1">
    <property type="nucleotide sequence ID" value="NZ_JBDKWZ010000006.1"/>
</dbReference>
<evidence type="ECO:0000313" key="2">
    <source>
        <dbReference type="EMBL" id="MEN7548687.1"/>
    </source>
</evidence>
<dbReference type="HAMAP" id="MF_00652">
    <property type="entry name" value="UPF0246"/>
    <property type="match status" value="1"/>
</dbReference>
<dbReference type="AlphaFoldDB" id="A0AAW9RY29"/>
<dbReference type="NCBIfam" id="NF002542">
    <property type="entry name" value="PRK02101.1-3"/>
    <property type="match status" value="1"/>
</dbReference>
<dbReference type="EMBL" id="JBDKWZ010000006">
    <property type="protein sequence ID" value="MEN7548687.1"/>
    <property type="molecule type" value="Genomic_DNA"/>
</dbReference>
<evidence type="ECO:0000313" key="3">
    <source>
        <dbReference type="Proteomes" id="UP001403385"/>
    </source>
</evidence>
<sequence length="255" mass="28917">MIAVISPAKTLDFETGTSISWSTIPEYLSDSQKIINVLKKLSSEEVQTLMNISGNLADLNLERYAAWSKKMETPEAKQALLAFKGDVYIGLDAASFTVSDLEFAQDHLRILSGLHGLLRPMDLIRPYRLEMGTKLPVNGSENLYKFWGSKITKLLNKALKEAACPVLINLASDEYFKSIQPKELKAKVIKPVFKDFKNDKYKVISFFAKKARGMMGAYMIKNRLADPEQLKLFDWEGYAFNEPLSNKNEWVFTRG</sequence>
<protein>
    <recommendedName>
        <fullName evidence="1">UPF0246 protein AAG747_12250</fullName>
    </recommendedName>
</protein>
<dbReference type="GO" id="GO:0033194">
    <property type="term" value="P:response to hydroperoxide"/>
    <property type="evidence" value="ECO:0007669"/>
    <property type="project" value="TreeGrafter"/>
</dbReference>
<dbReference type="GO" id="GO:0005829">
    <property type="term" value="C:cytosol"/>
    <property type="evidence" value="ECO:0007669"/>
    <property type="project" value="TreeGrafter"/>
</dbReference>
<accession>A0AAW9RY29</accession>
<comment type="similarity">
    <text evidence="1">Belongs to the UPF0246 family.</text>
</comment>
<dbReference type="PANTHER" id="PTHR30283">
    <property type="entry name" value="PEROXIDE STRESS RESPONSE PROTEIN YAAA"/>
    <property type="match status" value="1"/>
</dbReference>
<dbReference type="InterPro" id="IPR005583">
    <property type="entry name" value="YaaA"/>
</dbReference>
<dbReference type="Proteomes" id="UP001403385">
    <property type="component" value="Unassembled WGS sequence"/>
</dbReference>
<dbReference type="Pfam" id="PF03883">
    <property type="entry name" value="H2O2_YaaD"/>
    <property type="match status" value="1"/>
</dbReference>
<name>A0AAW9RY29_9BACT</name>
<dbReference type="PANTHER" id="PTHR30283:SF4">
    <property type="entry name" value="PEROXIDE STRESS RESISTANCE PROTEIN YAAA"/>
    <property type="match status" value="1"/>
</dbReference>
<comment type="caution">
    <text evidence="2">The sequence shown here is derived from an EMBL/GenBank/DDBJ whole genome shotgun (WGS) entry which is preliminary data.</text>
</comment>